<feature type="compositionally biased region" description="Low complexity" evidence="4">
    <location>
        <begin position="1610"/>
        <end position="1627"/>
    </location>
</feature>
<dbReference type="PROSITE" id="PS50158">
    <property type="entry name" value="ZF_CCHC"/>
    <property type="match status" value="1"/>
</dbReference>
<dbReference type="InterPro" id="IPR021109">
    <property type="entry name" value="Peptidase_aspartic_dom_sf"/>
</dbReference>
<feature type="domain" description="CCHC-type" evidence="5">
    <location>
        <begin position="489"/>
        <end position="502"/>
    </location>
</feature>
<feature type="region of interest" description="Disordered" evidence="4">
    <location>
        <begin position="2105"/>
        <end position="2145"/>
    </location>
</feature>
<feature type="compositionally biased region" description="Low complexity" evidence="4">
    <location>
        <begin position="455"/>
        <end position="466"/>
    </location>
</feature>
<feature type="compositionally biased region" description="Acidic residues" evidence="4">
    <location>
        <begin position="319"/>
        <end position="334"/>
    </location>
</feature>
<dbReference type="GO" id="GO:0006508">
    <property type="term" value="P:proteolysis"/>
    <property type="evidence" value="ECO:0007669"/>
    <property type="project" value="InterPro"/>
</dbReference>
<feature type="compositionally biased region" description="Acidic residues" evidence="4">
    <location>
        <begin position="599"/>
        <end position="614"/>
    </location>
</feature>
<feature type="compositionally biased region" description="Basic and acidic residues" evidence="4">
    <location>
        <begin position="361"/>
        <end position="381"/>
    </location>
</feature>
<dbReference type="CDD" id="cd00303">
    <property type="entry name" value="retropepsin_like"/>
    <property type="match status" value="1"/>
</dbReference>
<feature type="region of interest" description="Disordered" evidence="4">
    <location>
        <begin position="433"/>
        <end position="466"/>
    </location>
</feature>
<reference evidence="6 7" key="1">
    <citation type="journal article" date="2024" name="J Genomics">
        <title>Draft genome sequencing and assembly of Favolaschia claudopus CIRM-BRFM 2984 isolated from oak limbs.</title>
        <authorList>
            <person name="Navarro D."/>
            <person name="Drula E."/>
            <person name="Chaduli D."/>
            <person name="Cazenave R."/>
            <person name="Ahrendt S."/>
            <person name="Wang J."/>
            <person name="Lipzen A."/>
            <person name="Daum C."/>
            <person name="Barry K."/>
            <person name="Grigoriev I.V."/>
            <person name="Favel A."/>
            <person name="Rosso M.N."/>
            <person name="Martin F."/>
        </authorList>
    </citation>
    <scope>NUCLEOTIDE SEQUENCE [LARGE SCALE GENOMIC DNA]</scope>
    <source>
        <strain evidence="6 7">CIRM-BRFM 2984</strain>
    </source>
</reference>
<evidence type="ECO:0000313" key="6">
    <source>
        <dbReference type="EMBL" id="KAK7023221.1"/>
    </source>
</evidence>
<dbReference type="InterPro" id="IPR001878">
    <property type="entry name" value="Znf_CCHC"/>
</dbReference>
<dbReference type="GO" id="GO:0003676">
    <property type="term" value="F:nucleic acid binding"/>
    <property type="evidence" value="ECO:0007669"/>
    <property type="project" value="InterPro"/>
</dbReference>
<evidence type="ECO:0000256" key="3">
    <source>
        <dbReference type="PROSITE-ProRule" id="PRU00047"/>
    </source>
</evidence>
<feature type="region of interest" description="Disordered" evidence="4">
    <location>
        <begin position="1"/>
        <end position="99"/>
    </location>
</feature>
<keyword evidence="2" id="KW-0378">Hydrolase</keyword>
<feature type="region of interest" description="Disordered" evidence="4">
    <location>
        <begin position="1780"/>
        <end position="1807"/>
    </location>
</feature>
<accession>A0AAW0BE47</accession>
<feature type="region of interest" description="Disordered" evidence="4">
    <location>
        <begin position="1051"/>
        <end position="1115"/>
    </location>
</feature>
<dbReference type="PANTHER" id="PTHR13037:SF24">
    <property type="entry name" value="POLYCOMB PROTEIN PCL-RELATED"/>
    <property type="match status" value="1"/>
</dbReference>
<feature type="compositionally biased region" description="Basic residues" evidence="4">
    <location>
        <begin position="338"/>
        <end position="360"/>
    </location>
</feature>
<keyword evidence="3" id="KW-0479">Metal-binding</keyword>
<evidence type="ECO:0000256" key="4">
    <source>
        <dbReference type="SAM" id="MobiDB-lite"/>
    </source>
</evidence>
<feature type="compositionally biased region" description="Low complexity" evidence="4">
    <location>
        <begin position="2105"/>
        <end position="2119"/>
    </location>
</feature>
<feature type="region of interest" description="Disordered" evidence="4">
    <location>
        <begin position="1488"/>
        <end position="1567"/>
    </location>
</feature>
<protein>
    <recommendedName>
        <fullName evidence="5">CCHC-type domain-containing protein</fullName>
    </recommendedName>
</protein>
<dbReference type="EMBL" id="JAWWNJ010000036">
    <property type="protein sequence ID" value="KAK7023221.1"/>
    <property type="molecule type" value="Genomic_DNA"/>
</dbReference>
<dbReference type="GO" id="GO:0008270">
    <property type="term" value="F:zinc ion binding"/>
    <property type="evidence" value="ECO:0007669"/>
    <property type="project" value="UniProtKB-KW"/>
</dbReference>
<gene>
    <name evidence="6" type="ORF">R3P38DRAFT_3195224</name>
</gene>
<keyword evidence="3" id="KW-0862">Zinc</keyword>
<dbReference type="PANTHER" id="PTHR13037">
    <property type="entry name" value="FORMIN"/>
    <property type="match status" value="1"/>
</dbReference>
<feature type="compositionally biased region" description="Acidic residues" evidence="4">
    <location>
        <begin position="580"/>
        <end position="591"/>
    </location>
</feature>
<feature type="compositionally biased region" description="Polar residues" evidence="4">
    <location>
        <begin position="1507"/>
        <end position="1546"/>
    </location>
</feature>
<feature type="region of interest" description="Disordered" evidence="4">
    <location>
        <begin position="648"/>
        <end position="775"/>
    </location>
</feature>
<feature type="compositionally biased region" description="Basic and acidic residues" evidence="4">
    <location>
        <begin position="1547"/>
        <end position="1560"/>
    </location>
</feature>
<dbReference type="InterPro" id="IPR001969">
    <property type="entry name" value="Aspartic_peptidase_AS"/>
</dbReference>
<dbReference type="Proteomes" id="UP001362999">
    <property type="component" value="Unassembled WGS sequence"/>
</dbReference>
<dbReference type="SUPFAM" id="SSF50630">
    <property type="entry name" value="Acid proteases"/>
    <property type="match status" value="1"/>
</dbReference>
<comment type="caution">
    <text evidence="6">The sequence shown here is derived from an EMBL/GenBank/DDBJ whole genome shotgun (WGS) entry which is preliminary data.</text>
</comment>
<feature type="compositionally biased region" description="Acidic residues" evidence="4">
    <location>
        <begin position="1488"/>
        <end position="1498"/>
    </location>
</feature>
<feature type="compositionally biased region" description="Basic and acidic residues" evidence="4">
    <location>
        <begin position="1093"/>
        <end position="1112"/>
    </location>
</feature>
<feature type="region of interest" description="Disordered" evidence="4">
    <location>
        <begin position="1580"/>
        <end position="1629"/>
    </location>
</feature>
<dbReference type="Gene3D" id="2.40.70.10">
    <property type="entry name" value="Acid Proteases"/>
    <property type="match status" value="1"/>
</dbReference>
<dbReference type="GO" id="GO:0004190">
    <property type="term" value="F:aspartic-type endopeptidase activity"/>
    <property type="evidence" value="ECO:0007669"/>
    <property type="project" value="UniProtKB-KW"/>
</dbReference>
<feature type="compositionally biased region" description="Basic and acidic residues" evidence="4">
    <location>
        <begin position="697"/>
        <end position="730"/>
    </location>
</feature>
<keyword evidence="7" id="KW-1185">Reference proteome</keyword>
<evidence type="ECO:0000256" key="1">
    <source>
        <dbReference type="ARBA" id="ARBA00022581"/>
    </source>
</evidence>
<feature type="region of interest" description="Disordered" evidence="4">
    <location>
        <begin position="1330"/>
        <end position="1376"/>
    </location>
</feature>
<sequence>MHLPDEPTPTATHQPPIFGRTTYHDPDAPPSEASNSYRQPPQDPANDDEENDYHSNHDSDDPDHSPTSPNHFPPRSHPHTSAPTAKNPTPQAPLPSTANAAGKTVMDMPLRHGREAPPTFKGKWSEVQYFIQHYDRLLLKYNVDDPKDKCHCILDYCSTDVQAFIKASEFFQKRDWPRLRREILRCYDVDRAAAQYRPGDITAYTQKTNKKVINNLTRWKKYYIRYKTMAGTLLQANQITRASADTYFWLGIHKDLRQVLENRILQMTVPNGGIGQAGYYSMYEINQAAEWYFRRNRAEAMIMNAADYDINFDDGFSDSSDDSDADSESEDSDYDSYRRKHREKKKARKEKDKIKKRRRELSKSRSSDHLSTKSKGEERAATIKPTGSAAEVTDLIRKINKMSLDDAEYAPTYYSILALDTTGVAAKCVKPPQVQTTPSWAPTRPPTPRPALRNSAPPVSAPVTTAPATYPNNIPVGAGSVPQRNFPDCFGCGKDDHRMRDCVEIQSLFKDGVVKNDEQTGRLCMKDGSPIRRMYGEHLAQAARRQAGPRVMFGVIDVPEAKALPYSSSHIAHVAFQEFSDDSDDESEDSLESPHIEEVETSEEEPDSDELSEEGDVYLTVPRRRYQVHAADRTVPSTKTARKMAFDGVHLPRREKSATRKISVGESKDASQIPPPTSQKPPIERKAASLPKPSVGKIRDILNDVRPYDARPARENKVQDIEMPDAERSGKSPATSVRRQKENDSVTTAPKLKRLAPTKPSETAEKSAPATRQSEIQNTVNLPKIVERILDLEVPMSVREVLVSSKELRNNLQDLVKLKNTKTVLAGAQSAPWNWSRSEGVLIRAEMEIGGRPIVAIIDTGSQLNVVRADVAALVLHRPVDMTKTTGMNDANGGRGQLRGFIQEVELSCGGVLTKTSLWVSQAAPFELLLGRPWQRNNLVTIDERDEGTYLIFKDKETRQPRYELMAVPHEATSEVLCLQTPEASSLAVFVDKPKEKRRPRLTLDTQVAERFNTGRNNKMEIDSSESSTAASRQIPNCRCGSLTAIDLASSSPLQNGEKALGGTERSPKSPWCEAELSTNAGKAASAGMTRPRTKEESICQQEKRENKRKEEETEPTTLLAHPLHCHHVSHPLANCSQPFYHPMDIDPHPPASNTLQQQHREYLDAIQRTINRLEAEQYDHRPPVRQTGFGAVDRRASAPARHTVQAIATAQDAAFREGRPIHVRPGRVESDQVQYLGQDAHRDGQEVHRVAFMNARMSVHDPSTGEYGVRSGHMVGHLYVDPQERRKWRMHLPYPSQQRVRRYLDESKAEAEVINAQKLAMKRQRLTEIKQKRRISENAAPKEPIPPPNPSPPSPPVTRATANKSAQNNRDRRGKFKKIAKDEAFYITHPANHPPPCDTSNMSRIGVTKASGDVVYRVNTDEATRLTGKLTRPGTPRPPFTLLTEQPGDLIPYALPSTTSPSTSGTPESGGYVEILIPRIFFAEEDASTSNEMEVEEASVTRNRDASSVSAPITEDSSAPITESRPAQPNGTSPRNSVSAAMSEQPTERRDQWDGERQIHLSPTTVADVNRRLAEAYQRLRRPPTPHPLLPLVNDDGSSISGSNEAVLAAPPSSPSDESSGAESAARLTKQDAIPLPDATLTLLDVPASPLAACDEEEYETAPEEPGHSEELTSYLYLLADAAEVMDDRPEEDEMVHIEVDGSHIGTGIVLVGSRDSSPLTEPPPTPVLRAVSIESTPGPVLRAVSVESPPPFKLATLHEHPNEIILSPDSDDDLPALMYLDGTDSTTPPSTSATNGDSSSEELSDDDGFVVVKTQALVTALEDLYCVIPEPAVDEVVRAIHWVQTQRWSTDLYHYQVRIDLWEDEDVLKPAIRALRVLYMKLPHLIDHQAMARHELFDHEDLAMQLERDMGEVEQVRRGNLVSIHISGRPEDEGFNQSQGRKFKAETFAAISTPVGEDRRRIPRNPTLPAALEGQPQRVFNNFARERGALFCNTVALFVTENLADVNALTEVRINLLEFMRRAALVTARRHWPFNMACLHEPAPYPLPIFTGSEQHRMRLINEVHQTHGHHRVVEIVTDILRLRFRDTQVILNLLHSGMLDFNNNAPDSSASSPSSSETRTKTTDPRTTARNVGNTGGDIPPLYVSGQSFRPKPDPYDACLQRIPNLRGDLVGGGTGLHSSGSNGLRDGNRQGFVMEIFDVEADREGMGYWVRAMDLFLNRQYPAEEEDDDEGIQPIAFEFPLYIRRDCFVERWNMDAL</sequence>
<proteinExistence type="predicted"/>
<dbReference type="PROSITE" id="PS00141">
    <property type="entry name" value="ASP_PROTEASE"/>
    <property type="match status" value="1"/>
</dbReference>
<feature type="region of interest" description="Disordered" evidence="4">
    <location>
        <begin position="580"/>
        <end position="614"/>
    </location>
</feature>
<keyword evidence="1" id="KW-0945">Host-virus interaction</keyword>
<keyword evidence="2" id="KW-0064">Aspartyl protease</keyword>
<feature type="region of interest" description="Disordered" evidence="4">
    <location>
        <begin position="319"/>
        <end position="388"/>
    </location>
</feature>
<organism evidence="6 7">
    <name type="scientific">Favolaschia claudopus</name>
    <dbReference type="NCBI Taxonomy" id="2862362"/>
    <lineage>
        <taxon>Eukaryota</taxon>
        <taxon>Fungi</taxon>
        <taxon>Dikarya</taxon>
        <taxon>Basidiomycota</taxon>
        <taxon>Agaricomycotina</taxon>
        <taxon>Agaricomycetes</taxon>
        <taxon>Agaricomycetidae</taxon>
        <taxon>Agaricales</taxon>
        <taxon>Marasmiineae</taxon>
        <taxon>Mycenaceae</taxon>
        <taxon>Favolaschia</taxon>
    </lineage>
</organism>
<feature type="compositionally biased region" description="Pro residues" evidence="4">
    <location>
        <begin position="1344"/>
        <end position="1357"/>
    </location>
</feature>
<evidence type="ECO:0000259" key="5">
    <source>
        <dbReference type="PROSITE" id="PS50158"/>
    </source>
</evidence>
<name>A0AAW0BE47_9AGAR</name>
<keyword evidence="3" id="KW-0863">Zinc-finger</keyword>
<keyword evidence="2" id="KW-0645">Protease</keyword>
<feature type="compositionally biased region" description="Basic and acidic residues" evidence="4">
    <location>
        <begin position="52"/>
        <end position="64"/>
    </location>
</feature>
<feature type="compositionally biased region" description="Polar residues" evidence="4">
    <location>
        <begin position="79"/>
        <end position="99"/>
    </location>
</feature>
<evidence type="ECO:0000313" key="7">
    <source>
        <dbReference type="Proteomes" id="UP001362999"/>
    </source>
</evidence>
<evidence type="ECO:0000256" key="2">
    <source>
        <dbReference type="ARBA" id="ARBA00022750"/>
    </source>
</evidence>